<organism evidence="1 2">
    <name type="scientific">Protopolystoma xenopodis</name>
    <dbReference type="NCBI Taxonomy" id="117903"/>
    <lineage>
        <taxon>Eukaryota</taxon>
        <taxon>Metazoa</taxon>
        <taxon>Spiralia</taxon>
        <taxon>Lophotrochozoa</taxon>
        <taxon>Platyhelminthes</taxon>
        <taxon>Monogenea</taxon>
        <taxon>Polyopisthocotylea</taxon>
        <taxon>Polystomatidea</taxon>
        <taxon>Polystomatidae</taxon>
        <taxon>Protopolystoma</taxon>
    </lineage>
</organism>
<protein>
    <submittedName>
        <fullName evidence="1">Uncharacterized protein</fullName>
    </submittedName>
</protein>
<accession>A0A3S5AIT4</accession>
<evidence type="ECO:0000313" key="2">
    <source>
        <dbReference type="Proteomes" id="UP000784294"/>
    </source>
</evidence>
<dbReference type="Proteomes" id="UP000784294">
    <property type="component" value="Unassembled WGS sequence"/>
</dbReference>
<sequence length="246" mass="26661">MIGFGCVTVYLTVRYLPELPVNLRFTHNVSEPYWFRAGQAKQKPLEAHFGALARSNFYPAHSCFLVYPPASSTPYAPSTLPSLLSTRLSNMTASVTTLVPLSPTWAPLDRTNANKCTSDYHGIGYSDYSVTGLKMCPTGGQIGQQHYQPVTLYTSTSGPSHHSTMNFPASRPTAIYNHSMRGATPRPQQPQFGTGPGPGPGLGAFGYSAPVARRRTTLGPHVMTSFRQPHSTTAMMAAEETGVSEF</sequence>
<reference evidence="1" key="1">
    <citation type="submission" date="2018-11" db="EMBL/GenBank/DDBJ databases">
        <authorList>
            <consortium name="Pathogen Informatics"/>
        </authorList>
    </citation>
    <scope>NUCLEOTIDE SEQUENCE</scope>
</reference>
<comment type="caution">
    <text evidence="1">The sequence shown here is derived from an EMBL/GenBank/DDBJ whole genome shotgun (WGS) entry which is preliminary data.</text>
</comment>
<evidence type="ECO:0000313" key="1">
    <source>
        <dbReference type="EMBL" id="VEL37982.1"/>
    </source>
</evidence>
<dbReference type="AlphaFoldDB" id="A0A3S5AIT4"/>
<gene>
    <name evidence="1" type="ORF">PXEA_LOCUS31422</name>
</gene>
<name>A0A3S5AIT4_9PLAT</name>
<dbReference type="EMBL" id="CAAALY010256512">
    <property type="protein sequence ID" value="VEL37982.1"/>
    <property type="molecule type" value="Genomic_DNA"/>
</dbReference>
<proteinExistence type="predicted"/>
<keyword evidence="2" id="KW-1185">Reference proteome</keyword>